<reference evidence="2" key="1">
    <citation type="submission" date="2024-06" db="EMBL/GenBank/DDBJ databases">
        <title>Methylostella associata gen. nov., sp. nov., a novel Ancalomicrobiaceae-affiliated facultatively methylotrophic bacteria that feed on methanotrophs of the genus Methylococcus.</title>
        <authorList>
            <person name="Saltykova V."/>
            <person name="Danilova O.V."/>
            <person name="Oshkin I.Y."/>
            <person name="Belova S.E."/>
            <person name="Pimenov N.V."/>
            <person name="Dedysh S.N."/>
        </authorList>
    </citation>
    <scope>NUCLEOTIDE SEQUENCE</scope>
    <source>
        <strain evidence="2">S20</strain>
    </source>
</reference>
<dbReference type="KEGG" id="mflg:ABS361_01390"/>
<dbReference type="AlphaFoldDB" id="A0AAU7XB64"/>
<sequence>MAWQRHYLEAAGTLRPWRSAIEAALLHVERRYRQVVSPTKLPDLDIVIQRVAGAGIPGLGIAGHCFRPRCITLTFDPDDTAFAAAVERGEVARLFGHELHHALRWESVGYGATLGEALVSEGMADWFEQSLLMVDEPQPWCVPVKPEAWDGTVTDAGAMLYAIDYDHPAWFFGRGRWPRWSGYAIGYALMRGYFAAVPDADPLTTDEIPARRVIDVAWPTLALGRAA</sequence>
<keyword evidence="2" id="KW-0378">Hydrolase</keyword>
<feature type="domain" description="DUF2268" evidence="1">
    <location>
        <begin position="58"/>
        <end position="198"/>
    </location>
</feature>
<evidence type="ECO:0000313" key="2">
    <source>
        <dbReference type="EMBL" id="XBY44987.1"/>
    </source>
</evidence>
<dbReference type="InterPro" id="IPR018728">
    <property type="entry name" value="DUF2268"/>
</dbReference>
<dbReference type="Pfam" id="PF10026">
    <property type="entry name" value="DUF2268"/>
    <property type="match status" value="1"/>
</dbReference>
<protein>
    <submittedName>
        <fullName evidence="2">DUF2268 domain-containing putative Zn-dependent protease</fullName>
    </submittedName>
</protein>
<proteinExistence type="predicted"/>
<gene>
    <name evidence="2" type="ORF">ABS361_01390</name>
</gene>
<evidence type="ECO:0000259" key="1">
    <source>
        <dbReference type="Pfam" id="PF10026"/>
    </source>
</evidence>
<accession>A0AAU7XB64</accession>
<name>A0AAU7XB64_9HYPH</name>
<dbReference type="RefSeq" id="WP_407050080.1">
    <property type="nucleotide sequence ID" value="NZ_CP158568.1"/>
</dbReference>
<keyword evidence="2" id="KW-0645">Protease</keyword>
<organism evidence="2">
    <name type="scientific">Methyloraptor flagellatus</name>
    <dbReference type="NCBI Taxonomy" id="3162530"/>
    <lineage>
        <taxon>Bacteria</taxon>
        <taxon>Pseudomonadati</taxon>
        <taxon>Pseudomonadota</taxon>
        <taxon>Alphaproteobacteria</taxon>
        <taxon>Hyphomicrobiales</taxon>
        <taxon>Ancalomicrobiaceae</taxon>
        <taxon>Methyloraptor</taxon>
    </lineage>
</organism>
<dbReference type="GO" id="GO:0006508">
    <property type="term" value="P:proteolysis"/>
    <property type="evidence" value="ECO:0007669"/>
    <property type="project" value="UniProtKB-KW"/>
</dbReference>
<dbReference type="GO" id="GO:0008233">
    <property type="term" value="F:peptidase activity"/>
    <property type="evidence" value="ECO:0007669"/>
    <property type="project" value="UniProtKB-KW"/>
</dbReference>
<dbReference type="EMBL" id="CP158568">
    <property type="protein sequence ID" value="XBY44987.1"/>
    <property type="molecule type" value="Genomic_DNA"/>
</dbReference>